<comment type="caution">
    <text evidence="2">The sequence shown here is derived from an EMBL/GenBank/DDBJ whole genome shotgun (WGS) entry which is preliminary data.</text>
</comment>
<name>A0A847RUJ3_9NEIS</name>
<dbReference type="InterPro" id="IPR001845">
    <property type="entry name" value="HTH_ArsR_DNA-bd_dom"/>
</dbReference>
<dbReference type="GO" id="GO:0097063">
    <property type="term" value="F:cadmium ion sensor activity"/>
    <property type="evidence" value="ECO:0007669"/>
    <property type="project" value="TreeGrafter"/>
</dbReference>
<dbReference type="InterPro" id="IPR036388">
    <property type="entry name" value="WH-like_DNA-bd_sf"/>
</dbReference>
<dbReference type="GO" id="GO:0046686">
    <property type="term" value="P:response to cadmium ion"/>
    <property type="evidence" value="ECO:0007669"/>
    <property type="project" value="TreeGrafter"/>
</dbReference>
<reference evidence="2 3" key="1">
    <citation type="submission" date="2020-04" db="EMBL/GenBank/DDBJ databases">
        <title>Draft genome of Leeia sp. IMCC25680.</title>
        <authorList>
            <person name="Song J."/>
            <person name="Cho J.-C."/>
        </authorList>
    </citation>
    <scope>NUCLEOTIDE SEQUENCE [LARGE SCALE GENOMIC DNA]</scope>
    <source>
        <strain evidence="2 3">IMCC25680</strain>
    </source>
</reference>
<dbReference type="EMBL" id="JABAIM010000001">
    <property type="protein sequence ID" value="NLR74880.1"/>
    <property type="molecule type" value="Genomic_DNA"/>
</dbReference>
<accession>A0A847RUJ3</accession>
<evidence type="ECO:0000313" key="2">
    <source>
        <dbReference type="EMBL" id="NLR74880.1"/>
    </source>
</evidence>
<dbReference type="InterPro" id="IPR011991">
    <property type="entry name" value="ArsR-like_HTH"/>
</dbReference>
<evidence type="ECO:0000313" key="3">
    <source>
        <dbReference type="Proteomes" id="UP000587991"/>
    </source>
</evidence>
<dbReference type="Pfam" id="PF01022">
    <property type="entry name" value="HTH_5"/>
    <property type="match status" value="1"/>
</dbReference>
<organism evidence="2 3">
    <name type="scientific">Leeia aquatica</name>
    <dbReference type="NCBI Taxonomy" id="2725557"/>
    <lineage>
        <taxon>Bacteria</taxon>
        <taxon>Pseudomonadati</taxon>
        <taxon>Pseudomonadota</taxon>
        <taxon>Betaproteobacteria</taxon>
        <taxon>Neisseriales</taxon>
        <taxon>Leeiaceae</taxon>
        <taxon>Leeia</taxon>
    </lineage>
</organism>
<dbReference type="PANTHER" id="PTHR39168">
    <property type="entry name" value="TRANSCRIPTIONAL REGULATOR-RELATED"/>
    <property type="match status" value="1"/>
</dbReference>
<sequence>MNDESADARLARVAAALAEPARARMLCSLLDGRARTATELATVAEVAPSTASSHLARLQQEHWIDCLVQGRHRYYRLSAGPAAGALEALLNVAGHTAAPFQPSTPHHLLDLRTCYDHMAGRVAVALHDRLFALGWLSDPETYQLQATGQHALQALGLDWAAVNKPRRKPACACLDWSERRPHLGGVLGAALLQLARQRQWVQQDLDSRRLQLTRQGQHALQQHFGLTLH</sequence>
<evidence type="ECO:0000259" key="1">
    <source>
        <dbReference type="PROSITE" id="PS50987"/>
    </source>
</evidence>
<protein>
    <submittedName>
        <fullName evidence="2">Helix-turn-helix transcriptional regulator</fullName>
    </submittedName>
</protein>
<proteinExistence type="predicted"/>
<dbReference type="InterPro" id="IPR036390">
    <property type="entry name" value="WH_DNA-bd_sf"/>
</dbReference>
<dbReference type="GO" id="GO:0003700">
    <property type="term" value="F:DNA-binding transcription factor activity"/>
    <property type="evidence" value="ECO:0007669"/>
    <property type="project" value="InterPro"/>
</dbReference>
<dbReference type="AlphaFoldDB" id="A0A847RUJ3"/>
<dbReference type="PANTHER" id="PTHR39168:SF1">
    <property type="entry name" value="TRANSCRIPTIONAL REGULATORY PROTEIN"/>
    <property type="match status" value="1"/>
</dbReference>
<dbReference type="InterPro" id="IPR052543">
    <property type="entry name" value="HTH_Metal-responsive_Reg"/>
</dbReference>
<dbReference type="SUPFAM" id="SSF46785">
    <property type="entry name" value="Winged helix' DNA-binding domain"/>
    <property type="match status" value="1"/>
</dbReference>
<gene>
    <name evidence="2" type="ORF">HF682_06885</name>
</gene>
<dbReference type="PROSITE" id="PS50987">
    <property type="entry name" value="HTH_ARSR_2"/>
    <property type="match status" value="1"/>
</dbReference>
<dbReference type="GO" id="GO:0032791">
    <property type="term" value="F:lead ion binding"/>
    <property type="evidence" value="ECO:0007669"/>
    <property type="project" value="TreeGrafter"/>
</dbReference>
<dbReference type="Proteomes" id="UP000587991">
    <property type="component" value="Unassembled WGS sequence"/>
</dbReference>
<feature type="domain" description="HTH arsR-type" evidence="1">
    <location>
        <begin position="2"/>
        <end position="97"/>
    </location>
</feature>
<dbReference type="CDD" id="cd00090">
    <property type="entry name" value="HTH_ARSR"/>
    <property type="match status" value="1"/>
</dbReference>
<dbReference type="GO" id="GO:0010288">
    <property type="term" value="P:response to lead ion"/>
    <property type="evidence" value="ECO:0007669"/>
    <property type="project" value="TreeGrafter"/>
</dbReference>
<dbReference type="RefSeq" id="WP_168876459.1">
    <property type="nucleotide sequence ID" value="NZ_JABAIM010000001.1"/>
</dbReference>
<dbReference type="SMART" id="SM00418">
    <property type="entry name" value="HTH_ARSR"/>
    <property type="match status" value="1"/>
</dbReference>
<keyword evidence="3" id="KW-1185">Reference proteome</keyword>
<dbReference type="GO" id="GO:0003677">
    <property type="term" value="F:DNA binding"/>
    <property type="evidence" value="ECO:0007669"/>
    <property type="project" value="TreeGrafter"/>
</dbReference>
<dbReference type="Gene3D" id="1.10.10.10">
    <property type="entry name" value="Winged helix-like DNA-binding domain superfamily/Winged helix DNA-binding domain"/>
    <property type="match status" value="1"/>
</dbReference>